<evidence type="ECO:0000256" key="1">
    <source>
        <dbReference type="ARBA" id="ARBA00022801"/>
    </source>
</evidence>
<evidence type="ECO:0000313" key="4">
    <source>
        <dbReference type="EMBL" id="MCY9521638.1"/>
    </source>
</evidence>
<dbReference type="Gene3D" id="3.90.79.10">
    <property type="entry name" value="Nucleoside Triphosphate Pyrophosphohydrolase"/>
    <property type="match status" value="1"/>
</dbReference>
<organism evidence="4 5">
    <name type="scientific">Paenibacillus apiarius</name>
    <dbReference type="NCBI Taxonomy" id="46240"/>
    <lineage>
        <taxon>Bacteria</taxon>
        <taxon>Bacillati</taxon>
        <taxon>Bacillota</taxon>
        <taxon>Bacilli</taxon>
        <taxon>Bacillales</taxon>
        <taxon>Paenibacillaceae</taxon>
        <taxon>Paenibacillus</taxon>
    </lineage>
</organism>
<dbReference type="SUPFAM" id="SSF55811">
    <property type="entry name" value="Nudix"/>
    <property type="match status" value="1"/>
</dbReference>
<feature type="region of interest" description="Disordered" evidence="2">
    <location>
        <begin position="1"/>
        <end position="31"/>
    </location>
</feature>
<evidence type="ECO:0000256" key="2">
    <source>
        <dbReference type="SAM" id="MobiDB-lite"/>
    </source>
</evidence>
<comment type="caution">
    <text evidence="4">The sequence shown here is derived from an EMBL/GenBank/DDBJ whole genome shotgun (WGS) entry which is preliminary data.</text>
</comment>
<feature type="domain" description="Nudix hydrolase" evidence="3">
    <location>
        <begin position="3"/>
        <end position="27"/>
    </location>
</feature>
<dbReference type="PROSITE" id="PS00893">
    <property type="entry name" value="NUDIX_BOX"/>
    <property type="match status" value="1"/>
</dbReference>
<keyword evidence="5" id="KW-1185">Reference proteome</keyword>
<accession>A0ABT4DZY9</accession>
<dbReference type="InterPro" id="IPR020084">
    <property type="entry name" value="NUDIX_hydrolase_CS"/>
</dbReference>
<proteinExistence type="predicted"/>
<dbReference type="InterPro" id="IPR015797">
    <property type="entry name" value="NUDIX_hydrolase-like_dom_sf"/>
</dbReference>
<dbReference type="RefSeq" id="WP_140397830.1">
    <property type="nucleotide sequence ID" value="NZ_JAFFHZ010000001.1"/>
</dbReference>
<name>A0ABT4DZY9_9BACL</name>
<gene>
    <name evidence="4" type="ORF">M5X09_18535</name>
</gene>
<dbReference type="InterPro" id="IPR000086">
    <property type="entry name" value="NUDIX_hydrolase_dom"/>
</dbReference>
<feature type="compositionally biased region" description="Basic and acidic residues" evidence="2">
    <location>
        <begin position="1"/>
        <end position="23"/>
    </location>
</feature>
<protein>
    <submittedName>
        <fullName evidence="4">NUDIX domain-containing protein</fullName>
    </submittedName>
</protein>
<dbReference type="Proteomes" id="UP001207626">
    <property type="component" value="Unassembled WGS sequence"/>
</dbReference>
<dbReference type="Pfam" id="PF00293">
    <property type="entry name" value="NUDIX"/>
    <property type="match status" value="1"/>
</dbReference>
<dbReference type="GeneID" id="77004752"/>
<sequence length="31" mass="3329">MGIPGGRREPGEEILHTAGRELYEETGGTSQ</sequence>
<evidence type="ECO:0000259" key="3">
    <source>
        <dbReference type="Pfam" id="PF00293"/>
    </source>
</evidence>
<dbReference type="EMBL" id="JAMDLW010000024">
    <property type="protein sequence ID" value="MCY9521638.1"/>
    <property type="molecule type" value="Genomic_DNA"/>
</dbReference>
<keyword evidence="1" id="KW-0378">Hydrolase</keyword>
<reference evidence="4 5" key="1">
    <citation type="submission" date="2022-05" db="EMBL/GenBank/DDBJ databases">
        <title>Genome Sequencing of Bee-Associated Microbes.</title>
        <authorList>
            <person name="Dunlap C."/>
        </authorList>
    </citation>
    <scope>NUCLEOTIDE SEQUENCE [LARGE SCALE GENOMIC DNA]</scope>
    <source>
        <strain evidence="4 5">NRRL NRS-1438</strain>
    </source>
</reference>
<evidence type="ECO:0000313" key="5">
    <source>
        <dbReference type="Proteomes" id="UP001207626"/>
    </source>
</evidence>